<sequence>ESRVISFRSPPPTEVRVNVYYTTRTVGTCLYHPRGKTQLFGRNVSDEDLRRIFQDPRTHLGYRYHKKPREEEKRKHRGEEKREKKVDEICGEEKELTSHLAYLDTEIENAMGGEVILLQDERIEVVEALQRFEDEEESARSLRRHKEERIAKEVVKRKLREARGLSVAWTSNLQPFVYESFASTVVSVALCGCNSIALVYDNGTVAWEGDEIPTDLRNLLYLSKSTKERKRRYHPTYLAAGSEGRFYARFDDGSERYNTNSPMLDEIISANDVSKCAFGRADEMAVVLTDGRLLWNFEATEELQRTVDLTYEQGGAFIDVTLSDRGDWFLRGQVGGRETHCFNKRSCAGRVARLMAKNRKQIKAIYFGGDEKTFLIRFVDL</sequence>
<evidence type="ECO:0000256" key="1">
    <source>
        <dbReference type="SAM" id="Coils"/>
    </source>
</evidence>
<dbReference type="OrthoDB" id="509720at2759"/>
<protein>
    <submittedName>
        <fullName evidence="3">Uncharacterized protein</fullName>
    </submittedName>
</protein>
<gene>
    <name evidence="3" type="ORF">TrRE_jg1433</name>
</gene>
<reference evidence="3" key="1">
    <citation type="submission" date="2022-07" db="EMBL/GenBank/DDBJ databases">
        <title>Genome analysis of Parmales, a sister group of diatoms, reveals the evolutionary specialization of diatoms from phago-mixotrophs to photoautotrophs.</title>
        <authorList>
            <person name="Ban H."/>
            <person name="Sato S."/>
            <person name="Yoshikawa S."/>
            <person name="Kazumasa Y."/>
            <person name="Nakamura Y."/>
            <person name="Ichinomiya M."/>
            <person name="Saitoh K."/>
            <person name="Sato N."/>
            <person name="Blanc-Mathieu R."/>
            <person name="Endo H."/>
            <person name="Kuwata A."/>
            <person name="Ogata H."/>
        </authorList>
    </citation>
    <scope>NUCLEOTIDE SEQUENCE</scope>
</reference>
<feature type="region of interest" description="Disordered" evidence="2">
    <location>
        <begin position="67"/>
        <end position="86"/>
    </location>
</feature>
<feature type="coiled-coil region" evidence="1">
    <location>
        <begin position="118"/>
        <end position="149"/>
    </location>
</feature>
<keyword evidence="4" id="KW-1185">Reference proteome</keyword>
<evidence type="ECO:0000256" key="2">
    <source>
        <dbReference type="SAM" id="MobiDB-lite"/>
    </source>
</evidence>
<comment type="caution">
    <text evidence="3">The sequence shown here is derived from an EMBL/GenBank/DDBJ whole genome shotgun (WGS) entry which is preliminary data.</text>
</comment>
<proteinExistence type="predicted"/>
<accession>A0A9W7DYT1</accession>
<dbReference type="Proteomes" id="UP001165082">
    <property type="component" value="Unassembled WGS sequence"/>
</dbReference>
<feature type="non-terminal residue" evidence="3">
    <location>
        <position position="1"/>
    </location>
</feature>
<dbReference type="EMBL" id="BRXZ01003771">
    <property type="protein sequence ID" value="GMH61549.1"/>
    <property type="molecule type" value="Genomic_DNA"/>
</dbReference>
<evidence type="ECO:0000313" key="3">
    <source>
        <dbReference type="EMBL" id="GMH61549.1"/>
    </source>
</evidence>
<evidence type="ECO:0000313" key="4">
    <source>
        <dbReference type="Proteomes" id="UP001165082"/>
    </source>
</evidence>
<organism evidence="3 4">
    <name type="scientific">Triparma retinervis</name>
    <dbReference type="NCBI Taxonomy" id="2557542"/>
    <lineage>
        <taxon>Eukaryota</taxon>
        <taxon>Sar</taxon>
        <taxon>Stramenopiles</taxon>
        <taxon>Ochrophyta</taxon>
        <taxon>Bolidophyceae</taxon>
        <taxon>Parmales</taxon>
        <taxon>Triparmaceae</taxon>
        <taxon>Triparma</taxon>
    </lineage>
</organism>
<name>A0A9W7DYT1_9STRA</name>
<keyword evidence="1" id="KW-0175">Coiled coil</keyword>
<dbReference type="AlphaFoldDB" id="A0A9W7DYT1"/>
<feature type="compositionally biased region" description="Basic and acidic residues" evidence="2">
    <location>
        <begin position="68"/>
        <end position="86"/>
    </location>
</feature>